<evidence type="ECO:0000313" key="3">
    <source>
        <dbReference type="Proteomes" id="UP000050973"/>
    </source>
</evidence>
<dbReference type="AlphaFoldDB" id="A0A0R1WF82"/>
<accession>A0A0R1WF82</accession>
<protein>
    <submittedName>
        <fullName evidence="2">Uncharacterized protein</fullName>
    </submittedName>
</protein>
<evidence type="ECO:0000313" key="2">
    <source>
        <dbReference type="EMBL" id="KRM16449.1"/>
    </source>
</evidence>
<dbReference type="PATRIC" id="fig|1423779.3.peg.1180"/>
<comment type="caution">
    <text evidence="2">The sequence shown here is derived from an EMBL/GenBank/DDBJ whole genome shotgun (WGS) entry which is preliminary data.</text>
</comment>
<dbReference type="Proteomes" id="UP000050973">
    <property type="component" value="Unassembled WGS sequence"/>
</dbReference>
<organism evidence="2 3">
    <name type="scientific">Limosilactobacillus oris DSM 4864</name>
    <dbReference type="NCBI Taxonomy" id="1423779"/>
    <lineage>
        <taxon>Bacteria</taxon>
        <taxon>Bacillati</taxon>
        <taxon>Bacillota</taxon>
        <taxon>Bacilli</taxon>
        <taxon>Lactobacillales</taxon>
        <taxon>Lactobacillaceae</taxon>
        <taxon>Limosilactobacillus</taxon>
    </lineage>
</organism>
<reference evidence="2 3" key="1">
    <citation type="journal article" date="2015" name="Genome Announc.">
        <title>Expanding the biotechnology potential of lactobacilli through comparative genomics of 213 strains and associated genera.</title>
        <authorList>
            <person name="Sun Z."/>
            <person name="Harris H.M."/>
            <person name="McCann A."/>
            <person name="Guo C."/>
            <person name="Argimon S."/>
            <person name="Zhang W."/>
            <person name="Yang X."/>
            <person name="Jeffery I.B."/>
            <person name="Cooney J.C."/>
            <person name="Kagawa T.F."/>
            <person name="Liu W."/>
            <person name="Song Y."/>
            <person name="Salvetti E."/>
            <person name="Wrobel A."/>
            <person name="Rasinkangas P."/>
            <person name="Parkhill J."/>
            <person name="Rea M.C."/>
            <person name="O'Sullivan O."/>
            <person name="Ritari J."/>
            <person name="Douillard F.P."/>
            <person name="Paul Ross R."/>
            <person name="Yang R."/>
            <person name="Briner A.E."/>
            <person name="Felis G.E."/>
            <person name="de Vos W.M."/>
            <person name="Barrangou R."/>
            <person name="Klaenhammer T.R."/>
            <person name="Caufield P.W."/>
            <person name="Cui Y."/>
            <person name="Zhang H."/>
            <person name="O'Toole P.W."/>
        </authorList>
    </citation>
    <scope>NUCLEOTIDE SEQUENCE [LARGE SCALE GENOMIC DNA]</scope>
    <source>
        <strain evidence="2 3">DSM 4864</strain>
    </source>
</reference>
<proteinExistence type="predicted"/>
<evidence type="ECO:0000256" key="1">
    <source>
        <dbReference type="SAM" id="MobiDB-lite"/>
    </source>
</evidence>
<gene>
    <name evidence="2" type="ORF">FC49_GL001147</name>
</gene>
<name>A0A0R1WF82_9LACO</name>
<dbReference type="EMBL" id="AZGE01000003">
    <property type="protein sequence ID" value="KRM16449.1"/>
    <property type="molecule type" value="Genomic_DNA"/>
</dbReference>
<feature type="compositionally biased region" description="Basic residues" evidence="1">
    <location>
        <begin position="10"/>
        <end position="24"/>
    </location>
</feature>
<sequence length="232" mass="26627">MEAVIGPQKSLKKAAKTGKIKGKNFRGSNDEMEKAKLNELRAQLTIARQQGTLIEVHNIPHDEYFNVGFVVAMDPTFCLMISIDWDGKINGLIVIRISSIDKIESNTDYLLTISEKTKVAHRHDYFDLWHVQQFIDDHPDFSRGDLLNNALNDSYTHRLPVVVGTRKYKGADDFTGLIANRDRIKLDLHYFNERDLSSLWSYEILLAQIDYVRVRGTQAATGQQIMRDLFQN</sequence>
<feature type="region of interest" description="Disordered" evidence="1">
    <location>
        <begin position="1"/>
        <end position="25"/>
    </location>
</feature>